<evidence type="ECO:0000313" key="2">
    <source>
        <dbReference type="Proteomes" id="UP000010556"/>
    </source>
</evidence>
<protein>
    <submittedName>
        <fullName evidence="1">Uncharacterized protein</fullName>
    </submittedName>
</protein>
<proteinExistence type="predicted"/>
<evidence type="ECO:0000313" key="1">
    <source>
        <dbReference type="EMBL" id="ELK29490.1"/>
    </source>
</evidence>
<name>L5LU05_MYODS</name>
<reference evidence="2" key="1">
    <citation type="journal article" date="2013" name="Science">
        <title>Comparative analysis of bat genomes provides insight into the evolution of flight and immunity.</title>
        <authorList>
            <person name="Zhang G."/>
            <person name="Cowled C."/>
            <person name="Shi Z."/>
            <person name="Huang Z."/>
            <person name="Bishop-Lilly K.A."/>
            <person name="Fang X."/>
            <person name="Wynne J.W."/>
            <person name="Xiong Z."/>
            <person name="Baker M.L."/>
            <person name="Zhao W."/>
            <person name="Tachedjian M."/>
            <person name="Zhu Y."/>
            <person name="Zhou P."/>
            <person name="Jiang X."/>
            <person name="Ng J."/>
            <person name="Yang L."/>
            <person name="Wu L."/>
            <person name="Xiao J."/>
            <person name="Feng Y."/>
            <person name="Chen Y."/>
            <person name="Sun X."/>
            <person name="Zhang Y."/>
            <person name="Marsh G.A."/>
            <person name="Crameri G."/>
            <person name="Broder C.C."/>
            <person name="Frey K.G."/>
            <person name="Wang L.F."/>
            <person name="Wang J."/>
        </authorList>
    </citation>
    <scope>NUCLEOTIDE SEQUENCE [LARGE SCALE GENOMIC DNA]</scope>
</reference>
<dbReference type="Proteomes" id="UP000010556">
    <property type="component" value="Unassembled WGS sequence"/>
</dbReference>
<sequence length="86" mass="9483">MPTVELELAERHIPINLQVQSPGVDAANTRSNRDEPDIAAGLLELCLGHRAQISSLTDCPATTEEGSNMKVATRWRLTFGVKVRWV</sequence>
<organism evidence="1 2">
    <name type="scientific">Myotis davidii</name>
    <name type="common">David's myotis</name>
    <dbReference type="NCBI Taxonomy" id="225400"/>
    <lineage>
        <taxon>Eukaryota</taxon>
        <taxon>Metazoa</taxon>
        <taxon>Chordata</taxon>
        <taxon>Craniata</taxon>
        <taxon>Vertebrata</taxon>
        <taxon>Euteleostomi</taxon>
        <taxon>Mammalia</taxon>
        <taxon>Eutheria</taxon>
        <taxon>Laurasiatheria</taxon>
        <taxon>Chiroptera</taxon>
        <taxon>Yangochiroptera</taxon>
        <taxon>Vespertilionidae</taxon>
        <taxon>Myotis</taxon>
    </lineage>
</organism>
<dbReference type="EMBL" id="KB107990">
    <property type="protein sequence ID" value="ELK29490.1"/>
    <property type="molecule type" value="Genomic_DNA"/>
</dbReference>
<dbReference type="AlphaFoldDB" id="L5LU05"/>
<keyword evidence="2" id="KW-1185">Reference proteome</keyword>
<gene>
    <name evidence="1" type="ORF">MDA_GLEAN10002451</name>
</gene>
<accession>L5LU05</accession>